<dbReference type="InterPro" id="IPR006816">
    <property type="entry name" value="ELMO_dom"/>
</dbReference>
<feature type="domain" description="ELMO" evidence="2">
    <location>
        <begin position="900"/>
        <end position="1053"/>
    </location>
</feature>
<dbReference type="Proteomes" id="UP000285060">
    <property type="component" value="Unassembled WGS sequence"/>
</dbReference>
<feature type="compositionally biased region" description="Polar residues" evidence="1">
    <location>
        <begin position="502"/>
        <end position="512"/>
    </location>
</feature>
<feature type="region of interest" description="Disordered" evidence="1">
    <location>
        <begin position="203"/>
        <end position="453"/>
    </location>
</feature>
<dbReference type="EMBL" id="QUSY01000128">
    <property type="protein sequence ID" value="RHY32564.1"/>
    <property type="molecule type" value="Genomic_DNA"/>
</dbReference>
<proteinExistence type="predicted"/>
<feature type="compositionally biased region" description="Basic residues" evidence="1">
    <location>
        <begin position="15"/>
        <end position="27"/>
    </location>
</feature>
<feature type="compositionally biased region" description="Basic and acidic residues" evidence="1">
    <location>
        <begin position="308"/>
        <end position="323"/>
    </location>
</feature>
<comment type="caution">
    <text evidence="3">The sequence shown here is derived from an EMBL/GenBank/DDBJ whole genome shotgun (WGS) entry which is preliminary data.</text>
</comment>
<feature type="region of interest" description="Disordered" evidence="1">
    <location>
        <begin position="792"/>
        <end position="831"/>
    </location>
</feature>
<evidence type="ECO:0000259" key="2">
    <source>
        <dbReference type="PROSITE" id="PS51335"/>
    </source>
</evidence>
<accession>A0A3R6VEM1</accession>
<dbReference type="VEuPathDB" id="FungiDB:H310_13759"/>
<protein>
    <recommendedName>
        <fullName evidence="2">ELMO domain-containing protein</fullName>
    </recommendedName>
</protein>
<dbReference type="PROSITE" id="PS51335">
    <property type="entry name" value="ELMO"/>
    <property type="match status" value="1"/>
</dbReference>
<feature type="region of interest" description="Disordered" evidence="1">
    <location>
        <begin position="1"/>
        <end position="40"/>
    </location>
</feature>
<reference evidence="3 4" key="1">
    <citation type="submission" date="2018-08" db="EMBL/GenBank/DDBJ databases">
        <title>Aphanomyces genome sequencing and annotation.</title>
        <authorList>
            <person name="Minardi D."/>
            <person name="Oidtmann B."/>
            <person name="Van Der Giezen M."/>
            <person name="Studholme D.J."/>
        </authorList>
    </citation>
    <scope>NUCLEOTIDE SEQUENCE [LARGE SCALE GENOMIC DNA]</scope>
    <source>
        <strain evidence="3 4">NJM0002</strain>
    </source>
</reference>
<dbReference type="AlphaFoldDB" id="A0A3R6VEM1"/>
<dbReference type="PANTHER" id="PTHR12771">
    <property type="entry name" value="ENGULFMENT AND CELL MOTILITY"/>
    <property type="match status" value="1"/>
</dbReference>
<feature type="compositionally biased region" description="Low complexity" evidence="1">
    <location>
        <begin position="150"/>
        <end position="165"/>
    </location>
</feature>
<dbReference type="PANTHER" id="PTHR12771:SF2">
    <property type="entry name" value="ELMO DOMAIN-CONTAINING PROTEIN 3"/>
    <property type="match status" value="1"/>
</dbReference>
<name>A0A3R6VEM1_9STRA</name>
<evidence type="ECO:0000256" key="1">
    <source>
        <dbReference type="SAM" id="MobiDB-lite"/>
    </source>
</evidence>
<feature type="compositionally biased region" description="Polar residues" evidence="1">
    <location>
        <begin position="227"/>
        <end position="242"/>
    </location>
</feature>
<keyword evidence="4" id="KW-1185">Reference proteome</keyword>
<feature type="compositionally biased region" description="Acidic residues" evidence="1">
    <location>
        <begin position="796"/>
        <end position="806"/>
    </location>
</feature>
<feature type="compositionally biased region" description="Acidic residues" evidence="1">
    <location>
        <begin position="80"/>
        <end position="89"/>
    </location>
</feature>
<organism evidence="3 4">
    <name type="scientific">Aphanomyces invadans</name>
    <dbReference type="NCBI Taxonomy" id="157072"/>
    <lineage>
        <taxon>Eukaryota</taxon>
        <taxon>Sar</taxon>
        <taxon>Stramenopiles</taxon>
        <taxon>Oomycota</taxon>
        <taxon>Saprolegniomycetes</taxon>
        <taxon>Saprolegniales</taxon>
        <taxon>Verrucalvaceae</taxon>
        <taxon>Aphanomyces</taxon>
    </lineage>
</organism>
<sequence length="1086" mass="114626">MEADSAPAPNQGPTHRVKRHKSKRLSKPKSTISMSTDDDTVRAAEVTGAADSDDEFQEFFDADLGSDDGSYFDAIHVDTEQVESSDDDVERNATDATAGAVLTDRPNDHATADAPPGRGDRELPDDGLDENLPLSGRVADNGNFDDDLMDALAAAPAEQPSDAASLDNARSLRVPDDHDALLDDDPDILNAPVDTTFGVRDVFHDSDAGSKDASSAPASEAAAGIDQQANSAVPDSFLSSSEDFVEVESIPESVRDDGSFTCVSREEVVGGDSKQDLPSPDDGGGATSSDAATSPLVETMVESVSNTTEKEASEVDGTEHGDDTAVQLNDATHVVEKAMDEMPPSTDMTTRETNSNEAELNVAPPPSEDGTAFADATSEVQNVDTTALATDMLSAPPADDGAADLSARQDDAFDGDGSDTGSSIGLDEPPATSSADGIAARLNQQSDTEAKAVADVADPSADMLFALDEPPVLPPSDACTCLPPAPLSAIERDIPVEHDVIPQSSPDKSNADGTVVVDDGSLFSPPLDADVHPFPTQTSDVAMPAPLGLGKSGRAADLSDEDDLEVNAELAQTIRAPSSAVVGMVAKSNPLADAMSLAIASTTQASSMDRFHSPAASRGESPTQQDSGADHSSFGIAYQKMPRKPTSTSYTIGDTTDMVLSVHSAKDTAHSDEFDDVDFDAVPAGAPVVELDKLHKSRLAKDAEREAAVLAQLQEATKQERLALLREQHAATVGGDAMAVVGPAAVDKAALAELHDMYKRGLGDQEVAALEASTGSVDASTLVPTNVHAPITQTIAEEDDEDDDDGGNGTAHAERNKPTGEAVSADSEAAAAWETVEKFQHEKAARTKDGKSESFRWIRFQEAQVHFREADYVRAHQDAIVVEDEHAASTGCLACVFRPAALQFPSALQQRELVTNTRGECPLSGGHWEIIGFQGNDPATDLRGGGMLSLVQLLYLVDTHPDVVGELFAASRHEQYHFPLACVMINFTVHILSTLRQGRLTTLCNKEKDVMTAMNKLYAAMGVRLVAECKAKQGVVEFPAILKDVVHEAQSMPMRVVAEAESVLALSRGRDIGDVADQDFTDLRDK</sequence>
<feature type="compositionally biased region" description="Basic and acidic residues" evidence="1">
    <location>
        <begin position="253"/>
        <end position="268"/>
    </location>
</feature>
<feature type="compositionally biased region" description="Low complexity" evidence="1">
    <location>
        <begin position="821"/>
        <end position="831"/>
    </location>
</feature>
<gene>
    <name evidence="3" type="ORF">DYB32_002436</name>
</gene>
<dbReference type="InterPro" id="IPR050868">
    <property type="entry name" value="ELMO_domain-containing"/>
</dbReference>
<dbReference type="Pfam" id="PF04727">
    <property type="entry name" value="ELMO_CED12"/>
    <property type="match status" value="1"/>
</dbReference>
<feature type="region of interest" description="Disordered" evidence="1">
    <location>
        <begin position="500"/>
        <end position="561"/>
    </location>
</feature>
<feature type="compositionally biased region" description="Polar residues" evidence="1">
    <location>
        <begin position="346"/>
        <end position="358"/>
    </location>
</feature>
<evidence type="ECO:0000313" key="4">
    <source>
        <dbReference type="Proteomes" id="UP000285060"/>
    </source>
</evidence>
<feature type="region of interest" description="Disordered" evidence="1">
    <location>
        <begin position="608"/>
        <end position="652"/>
    </location>
</feature>
<feature type="region of interest" description="Disordered" evidence="1">
    <location>
        <begin position="80"/>
        <end position="171"/>
    </location>
</feature>
<feature type="compositionally biased region" description="Low complexity" evidence="1">
    <location>
        <begin position="211"/>
        <end position="223"/>
    </location>
</feature>
<feature type="compositionally biased region" description="Polar residues" evidence="1">
    <location>
        <begin position="378"/>
        <end position="388"/>
    </location>
</feature>
<evidence type="ECO:0000313" key="3">
    <source>
        <dbReference type="EMBL" id="RHY32564.1"/>
    </source>
</evidence>